<keyword evidence="1" id="KW-0812">Transmembrane</keyword>
<keyword evidence="3" id="KW-1185">Reference proteome</keyword>
<keyword evidence="1" id="KW-1133">Transmembrane helix</keyword>
<accession>A0A392VH90</accession>
<feature type="non-terminal residue" evidence="2">
    <location>
        <position position="28"/>
    </location>
</feature>
<sequence>MRDLLRIHAFCKYFWNFILTIVTVALLL</sequence>
<organism evidence="2 3">
    <name type="scientific">Trifolium medium</name>
    <dbReference type="NCBI Taxonomy" id="97028"/>
    <lineage>
        <taxon>Eukaryota</taxon>
        <taxon>Viridiplantae</taxon>
        <taxon>Streptophyta</taxon>
        <taxon>Embryophyta</taxon>
        <taxon>Tracheophyta</taxon>
        <taxon>Spermatophyta</taxon>
        <taxon>Magnoliopsida</taxon>
        <taxon>eudicotyledons</taxon>
        <taxon>Gunneridae</taxon>
        <taxon>Pentapetalae</taxon>
        <taxon>rosids</taxon>
        <taxon>fabids</taxon>
        <taxon>Fabales</taxon>
        <taxon>Fabaceae</taxon>
        <taxon>Papilionoideae</taxon>
        <taxon>50 kb inversion clade</taxon>
        <taxon>NPAAA clade</taxon>
        <taxon>Hologalegina</taxon>
        <taxon>IRL clade</taxon>
        <taxon>Trifolieae</taxon>
        <taxon>Trifolium</taxon>
    </lineage>
</organism>
<feature type="transmembrane region" description="Helical" evidence="1">
    <location>
        <begin position="7"/>
        <end position="27"/>
    </location>
</feature>
<comment type="caution">
    <text evidence="2">The sequence shown here is derived from an EMBL/GenBank/DDBJ whole genome shotgun (WGS) entry which is preliminary data.</text>
</comment>
<reference evidence="2 3" key="1">
    <citation type="journal article" date="2018" name="Front. Plant Sci.">
        <title>Red Clover (Trifolium pratense) and Zigzag Clover (T. medium) - A Picture of Genomic Similarities and Differences.</title>
        <authorList>
            <person name="Dluhosova J."/>
            <person name="Istvanek J."/>
            <person name="Nedelnik J."/>
            <person name="Repkova J."/>
        </authorList>
    </citation>
    <scope>NUCLEOTIDE SEQUENCE [LARGE SCALE GENOMIC DNA]</scope>
    <source>
        <strain evidence="3">cv. 10/8</strain>
        <tissue evidence="2">Leaf</tissue>
    </source>
</reference>
<proteinExistence type="predicted"/>
<dbReference type="AlphaFoldDB" id="A0A392VH90"/>
<keyword evidence="1" id="KW-0472">Membrane</keyword>
<evidence type="ECO:0000313" key="2">
    <source>
        <dbReference type="EMBL" id="MCI86331.1"/>
    </source>
</evidence>
<dbReference type="EMBL" id="LXQA011137438">
    <property type="protein sequence ID" value="MCI86331.1"/>
    <property type="molecule type" value="Genomic_DNA"/>
</dbReference>
<protein>
    <submittedName>
        <fullName evidence="2">Uncharacterized protein</fullName>
    </submittedName>
</protein>
<name>A0A392VH90_9FABA</name>
<evidence type="ECO:0000256" key="1">
    <source>
        <dbReference type="SAM" id="Phobius"/>
    </source>
</evidence>
<dbReference type="Proteomes" id="UP000265520">
    <property type="component" value="Unassembled WGS sequence"/>
</dbReference>
<evidence type="ECO:0000313" key="3">
    <source>
        <dbReference type="Proteomes" id="UP000265520"/>
    </source>
</evidence>